<keyword evidence="1" id="KW-0560">Oxidoreductase</keyword>
<sequence>MTVSSRPAPLRILLSEPALRAHGDAIAAVLQDRPWTAVLAPAIDDTRAIDADIAFVSRDVTGLSTKHEVLPSTQRFYTALLEAPSLRWTHVHSAGADRPVYVQLRERGVKVTTSSGANASVVAQTALAGLLALARHFPRMLAAQRERQWAPLIATGMPRDLHGRTATIVGWGPIGQQIGAVLHALGMRVVAVRQRPDSAGPDYQTVTYRTLGEVLPRTDWLVLACPLTEDTRGLIGAEALTRLPQGAHLVNVARGEVVDEPALIAALREGSLAGAYLDVFAHEPLPTDSPLWDMPNVIVTPHSAGFSDGNAARVVDIFLGKLRAWAVHGDPDARL</sequence>
<accession>A0A849B4N8</accession>
<dbReference type="Gene3D" id="3.40.50.720">
    <property type="entry name" value="NAD(P)-binding Rossmann-like Domain"/>
    <property type="match status" value="2"/>
</dbReference>
<dbReference type="RefSeq" id="WP_151022502.1">
    <property type="nucleotide sequence ID" value="NZ_BAAAEB010000022.1"/>
</dbReference>
<comment type="caution">
    <text evidence="4">The sequence shown here is derived from an EMBL/GenBank/DDBJ whole genome shotgun (WGS) entry which is preliminary data.</text>
</comment>
<reference evidence="4 5" key="1">
    <citation type="submission" date="2020-05" db="EMBL/GenBank/DDBJ databases">
        <title>MicrobeNet Type strains.</title>
        <authorList>
            <person name="Nicholson A.C."/>
        </authorList>
    </citation>
    <scope>NUCLEOTIDE SEQUENCE [LARGE SCALE GENOMIC DNA]</scope>
    <source>
        <strain evidence="4 5">ATCC 700815</strain>
    </source>
</reference>
<dbReference type="AlphaFoldDB" id="A0A849B4N8"/>
<dbReference type="SUPFAM" id="SSF52283">
    <property type="entry name" value="Formate/glycerate dehydrogenase catalytic domain-like"/>
    <property type="match status" value="1"/>
</dbReference>
<evidence type="ECO:0000313" key="5">
    <source>
        <dbReference type="Proteomes" id="UP000542973"/>
    </source>
</evidence>
<dbReference type="CDD" id="cd05300">
    <property type="entry name" value="2-Hacid_dh_1"/>
    <property type="match status" value="1"/>
</dbReference>
<dbReference type="PANTHER" id="PTHR43333:SF1">
    <property type="entry name" value="D-ISOMER SPECIFIC 2-HYDROXYACID DEHYDROGENASE NAD-BINDING DOMAIN-CONTAINING PROTEIN"/>
    <property type="match status" value="1"/>
</dbReference>
<dbReference type="InterPro" id="IPR006140">
    <property type="entry name" value="D-isomer_DH_NAD-bd"/>
</dbReference>
<evidence type="ECO:0000313" key="4">
    <source>
        <dbReference type="EMBL" id="NNH10142.1"/>
    </source>
</evidence>
<organism evidence="4 5">
    <name type="scientific">Cupriavidus gilardii</name>
    <dbReference type="NCBI Taxonomy" id="82541"/>
    <lineage>
        <taxon>Bacteria</taxon>
        <taxon>Pseudomonadati</taxon>
        <taxon>Pseudomonadota</taxon>
        <taxon>Betaproteobacteria</taxon>
        <taxon>Burkholderiales</taxon>
        <taxon>Burkholderiaceae</taxon>
        <taxon>Cupriavidus</taxon>
    </lineage>
</organism>
<dbReference type="InterPro" id="IPR036291">
    <property type="entry name" value="NAD(P)-bd_dom_sf"/>
</dbReference>
<proteinExistence type="predicted"/>
<name>A0A849B4N8_9BURK</name>
<evidence type="ECO:0000259" key="3">
    <source>
        <dbReference type="Pfam" id="PF02826"/>
    </source>
</evidence>
<dbReference type="GO" id="GO:0016491">
    <property type="term" value="F:oxidoreductase activity"/>
    <property type="evidence" value="ECO:0007669"/>
    <property type="project" value="UniProtKB-KW"/>
</dbReference>
<dbReference type="Pfam" id="PF02826">
    <property type="entry name" value="2-Hacid_dh_C"/>
    <property type="match status" value="1"/>
</dbReference>
<dbReference type="EMBL" id="JABEMD010000005">
    <property type="protein sequence ID" value="NNH10142.1"/>
    <property type="molecule type" value="Genomic_DNA"/>
</dbReference>
<evidence type="ECO:0000256" key="1">
    <source>
        <dbReference type="ARBA" id="ARBA00023002"/>
    </source>
</evidence>
<dbReference type="SUPFAM" id="SSF51735">
    <property type="entry name" value="NAD(P)-binding Rossmann-fold domains"/>
    <property type="match status" value="1"/>
</dbReference>
<gene>
    <name evidence="4" type="ORF">HLB16_04510</name>
</gene>
<dbReference type="GO" id="GO:0051287">
    <property type="term" value="F:NAD binding"/>
    <property type="evidence" value="ECO:0007669"/>
    <property type="project" value="InterPro"/>
</dbReference>
<feature type="domain" description="D-isomer specific 2-hydroxyacid dehydrogenase NAD-binding" evidence="3">
    <location>
        <begin position="128"/>
        <end position="304"/>
    </location>
</feature>
<dbReference type="PANTHER" id="PTHR43333">
    <property type="entry name" value="2-HACID_DH_C DOMAIN-CONTAINING PROTEIN"/>
    <property type="match status" value="1"/>
</dbReference>
<keyword evidence="2" id="KW-0520">NAD</keyword>
<dbReference type="Proteomes" id="UP000542973">
    <property type="component" value="Unassembled WGS sequence"/>
</dbReference>
<protein>
    <submittedName>
        <fullName evidence="4">D-2-hydroxyacid dehydrogenase</fullName>
    </submittedName>
</protein>
<evidence type="ECO:0000256" key="2">
    <source>
        <dbReference type="ARBA" id="ARBA00023027"/>
    </source>
</evidence>